<dbReference type="Proteomes" id="UP000009309">
    <property type="component" value="Unassembled WGS sequence"/>
</dbReference>
<sequence>MITFIIKYMIKVLFLSLPLLVFFGSRTHGQAASRDMYWLSGGLGKSHLPSLMIAMGYEPKSRPTVLVARYSVNAEILQAVEPGLKVSEIGLLYGLRTGKFRLAAGLSRVWGNDRGKYLYTEPDPLWGSGEHYEFVKYGTIGIPAEIRFYTTLRCVGLGVTGFGNLNAKRSFAGLNLSVYIGRFEPRKSL</sequence>
<keyword evidence="2" id="KW-1185">Reference proteome</keyword>
<evidence type="ECO:0008006" key="3">
    <source>
        <dbReference type="Google" id="ProtNLM"/>
    </source>
</evidence>
<name>I2GI51_9BACT</name>
<protein>
    <recommendedName>
        <fullName evidence="3">Outer membrane protein beta-barrel domain-containing protein</fullName>
    </recommendedName>
</protein>
<reference evidence="1 2" key="1">
    <citation type="journal article" date="2012" name="J. Bacteriol.">
        <title>Genome Sequence of the Filamentous Bacterium Fibrisoma limi BUZ 3T.</title>
        <authorList>
            <person name="Filippini M."/>
            <person name="Qi W."/>
            <person name="Jaenicke S."/>
            <person name="Goesmann A."/>
            <person name="Smits T.H."/>
            <person name="Bagheri H.C."/>
        </authorList>
    </citation>
    <scope>NUCLEOTIDE SEQUENCE [LARGE SCALE GENOMIC DNA]</scope>
    <source>
        <strain evidence="2">BUZ 3T</strain>
    </source>
</reference>
<accession>I2GI51</accession>
<dbReference type="EMBL" id="CAIT01000006">
    <property type="protein sequence ID" value="CCH53576.1"/>
    <property type="molecule type" value="Genomic_DNA"/>
</dbReference>
<gene>
    <name evidence="1" type="ORF">BN8_02683</name>
</gene>
<evidence type="ECO:0000313" key="2">
    <source>
        <dbReference type="Proteomes" id="UP000009309"/>
    </source>
</evidence>
<dbReference type="AlphaFoldDB" id="I2GI51"/>
<proteinExistence type="predicted"/>
<evidence type="ECO:0000313" key="1">
    <source>
        <dbReference type="EMBL" id="CCH53576.1"/>
    </source>
</evidence>
<organism evidence="1 2">
    <name type="scientific">Fibrisoma limi BUZ 3</name>
    <dbReference type="NCBI Taxonomy" id="1185876"/>
    <lineage>
        <taxon>Bacteria</taxon>
        <taxon>Pseudomonadati</taxon>
        <taxon>Bacteroidota</taxon>
        <taxon>Cytophagia</taxon>
        <taxon>Cytophagales</taxon>
        <taxon>Spirosomataceae</taxon>
        <taxon>Fibrisoma</taxon>
    </lineage>
</organism>
<comment type="caution">
    <text evidence="1">The sequence shown here is derived from an EMBL/GenBank/DDBJ whole genome shotgun (WGS) entry which is preliminary data.</text>
</comment>